<dbReference type="EMBL" id="MDTU01000001">
    <property type="protein sequence ID" value="ODN42224.1"/>
    <property type="molecule type" value="Genomic_DNA"/>
</dbReference>
<dbReference type="InterPro" id="IPR036390">
    <property type="entry name" value="WH_DNA-bd_sf"/>
</dbReference>
<dbReference type="Proteomes" id="UP000094329">
    <property type="component" value="Unassembled WGS sequence"/>
</dbReference>
<sequence>MDIQAAAACMAELGHVKRLAIYRLLIEAGSEGVTMGEVGCKLSIPASTLCHHVKRLVAVGLVEQLPDKQKLCCVPVYGRLEELIGFLTEKCCKKKCEKP</sequence>
<evidence type="ECO:0000313" key="1">
    <source>
        <dbReference type="EMBL" id="ODN42224.1"/>
    </source>
</evidence>
<comment type="caution">
    <text evidence="1">The sequence shown here is derived from an EMBL/GenBank/DDBJ whole genome shotgun (WGS) entry which is preliminary data.</text>
</comment>
<dbReference type="Pfam" id="PF12840">
    <property type="entry name" value="HTH_20"/>
    <property type="match status" value="1"/>
</dbReference>
<dbReference type="InterPro" id="IPR036388">
    <property type="entry name" value="WH-like_DNA-bd_sf"/>
</dbReference>
<accession>A0ABX3A7Z0</accession>
<gene>
    <name evidence="1" type="ORF">BGC07_03830</name>
</gene>
<organism evidence="1 2">
    <name type="scientific">Piscirickettsia litoralis</name>
    <dbReference type="NCBI Taxonomy" id="1891921"/>
    <lineage>
        <taxon>Bacteria</taxon>
        <taxon>Pseudomonadati</taxon>
        <taxon>Pseudomonadota</taxon>
        <taxon>Gammaproteobacteria</taxon>
        <taxon>Thiotrichales</taxon>
        <taxon>Piscirickettsiaceae</taxon>
        <taxon>Piscirickettsia</taxon>
    </lineage>
</organism>
<name>A0ABX3A7Z0_9GAMM</name>
<proteinExistence type="predicted"/>
<keyword evidence="2" id="KW-1185">Reference proteome</keyword>
<reference evidence="1 2" key="1">
    <citation type="submission" date="2016-08" db="EMBL/GenBank/DDBJ databases">
        <title>Draft genome sequence of Candidatus Piscirickettsia litoralis, from seawater.</title>
        <authorList>
            <person name="Wan X."/>
            <person name="Lee A.J."/>
            <person name="Hou S."/>
            <person name="Donachie S.P."/>
        </authorList>
    </citation>
    <scope>NUCLEOTIDE SEQUENCE [LARGE SCALE GENOMIC DNA]</scope>
    <source>
        <strain evidence="1 2">Y2</strain>
    </source>
</reference>
<dbReference type="RefSeq" id="WP_069313793.1">
    <property type="nucleotide sequence ID" value="NZ_MDTU01000001.1"/>
</dbReference>
<evidence type="ECO:0000313" key="2">
    <source>
        <dbReference type="Proteomes" id="UP000094329"/>
    </source>
</evidence>
<dbReference type="Gene3D" id="1.10.10.10">
    <property type="entry name" value="Winged helix-like DNA-binding domain superfamily/Winged helix DNA-binding domain"/>
    <property type="match status" value="1"/>
</dbReference>
<dbReference type="SUPFAM" id="SSF46785">
    <property type="entry name" value="Winged helix' DNA-binding domain"/>
    <property type="match status" value="1"/>
</dbReference>
<dbReference type="CDD" id="cd00090">
    <property type="entry name" value="HTH_ARSR"/>
    <property type="match status" value="1"/>
</dbReference>
<protein>
    <submittedName>
        <fullName evidence="1">Transcriptional regulator</fullName>
    </submittedName>
</protein>
<dbReference type="InterPro" id="IPR011991">
    <property type="entry name" value="ArsR-like_HTH"/>
</dbReference>